<dbReference type="EMBL" id="CP116942">
    <property type="protein sequence ID" value="WCO65706.1"/>
    <property type="molecule type" value="Genomic_DNA"/>
</dbReference>
<gene>
    <name evidence="5" type="ORF">PO878_14470</name>
</gene>
<evidence type="ECO:0000256" key="2">
    <source>
        <dbReference type="ARBA" id="ARBA00023125"/>
    </source>
</evidence>
<evidence type="ECO:0000256" key="1">
    <source>
        <dbReference type="ARBA" id="ARBA00023015"/>
    </source>
</evidence>
<evidence type="ECO:0000259" key="4">
    <source>
        <dbReference type="PROSITE" id="PS50956"/>
    </source>
</evidence>
<dbReference type="Gene3D" id="1.10.10.10">
    <property type="entry name" value="Winged helix-like DNA-binding domain superfamily/Winged helix DNA-binding domain"/>
    <property type="match status" value="1"/>
</dbReference>
<protein>
    <submittedName>
        <fullName evidence="5">Lrp/AsnC family transcriptional regulator</fullName>
    </submittedName>
</protein>
<evidence type="ECO:0000313" key="5">
    <source>
        <dbReference type="EMBL" id="WCO65706.1"/>
    </source>
</evidence>
<accession>A0AAF0BR01</accession>
<dbReference type="PANTHER" id="PTHR30154:SF34">
    <property type="entry name" value="TRANSCRIPTIONAL REGULATOR AZLB"/>
    <property type="match status" value="1"/>
</dbReference>
<dbReference type="Pfam" id="PF01037">
    <property type="entry name" value="AsnC_trans_reg"/>
    <property type="match status" value="1"/>
</dbReference>
<dbReference type="PRINTS" id="PR00033">
    <property type="entry name" value="HTHASNC"/>
</dbReference>
<dbReference type="GO" id="GO:0043200">
    <property type="term" value="P:response to amino acid"/>
    <property type="evidence" value="ECO:0007669"/>
    <property type="project" value="TreeGrafter"/>
</dbReference>
<dbReference type="SMART" id="SM00344">
    <property type="entry name" value="HTH_ASNC"/>
    <property type="match status" value="1"/>
</dbReference>
<keyword evidence="1" id="KW-0805">Transcription regulation</keyword>
<name>A0AAF0BR01_9ACTN</name>
<dbReference type="RefSeq" id="WP_272735233.1">
    <property type="nucleotide sequence ID" value="NZ_CP116942.1"/>
</dbReference>
<evidence type="ECO:0000313" key="6">
    <source>
        <dbReference type="Proteomes" id="UP001216390"/>
    </source>
</evidence>
<keyword evidence="3" id="KW-0804">Transcription</keyword>
<dbReference type="InterPro" id="IPR011008">
    <property type="entry name" value="Dimeric_a/b-barrel"/>
</dbReference>
<dbReference type="SUPFAM" id="SSF46785">
    <property type="entry name" value="Winged helix' DNA-binding domain"/>
    <property type="match status" value="1"/>
</dbReference>
<dbReference type="GO" id="GO:0043565">
    <property type="term" value="F:sequence-specific DNA binding"/>
    <property type="evidence" value="ECO:0007669"/>
    <property type="project" value="InterPro"/>
</dbReference>
<dbReference type="InterPro" id="IPR036388">
    <property type="entry name" value="WH-like_DNA-bd_sf"/>
</dbReference>
<sequence length="162" mass="17400">MSIDSLDARLITALAATPRAGVMELARQLGVARGTVQSRLDKLQARGVVTGFDPDLDLPSLGYEVLAFVTLDITQGRLDDVITHLRAVPELIEAHSTSGPGDLHCRVVARSNQHLQQVLNRILEVSGIERTATHIALTEQIPTRVLPLVAALGEEDESSLPG</sequence>
<dbReference type="GO" id="GO:0005829">
    <property type="term" value="C:cytosol"/>
    <property type="evidence" value="ECO:0007669"/>
    <property type="project" value="TreeGrafter"/>
</dbReference>
<dbReference type="PANTHER" id="PTHR30154">
    <property type="entry name" value="LEUCINE-RESPONSIVE REGULATORY PROTEIN"/>
    <property type="match status" value="1"/>
</dbReference>
<organism evidence="5 6">
    <name type="scientific">Iamia majanohamensis</name>
    <dbReference type="NCBI Taxonomy" id="467976"/>
    <lineage>
        <taxon>Bacteria</taxon>
        <taxon>Bacillati</taxon>
        <taxon>Actinomycetota</taxon>
        <taxon>Acidimicrobiia</taxon>
        <taxon>Acidimicrobiales</taxon>
        <taxon>Iamiaceae</taxon>
        <taxon>Iamia</taxon>
    </lineage>
</organism>
<feature type="domain" description="HTH asnC-type" evidence="4">
    <location>
        <begin position="3"/>
        <end position="64"/>
    </location>
</feature>
<dbReference type="KEGG" id="ima:PO878_14470"/>
<proteinExistence type="predicted"/>
<dbReference type="InterPro" id="IPR019888">
    <property type="entry name" value="Tscrpt_reg_AsnC-like"/>
</dbReference>
<dbReference type="AlphaFoldDB" id="A0AAF0BR01"/>
<dbReference type="Pfam" id="PF13404">
    <property type="entry name" value="HTH_AsnC-type"/>
    <property type="match status" value="1"/>
</dbReference>
<dbReference type="Gene3D" id="3.30.70.920">
    <property type="match status" value="1"/>
</dbReference>
<keyword evidence="2" id="KW-0238">DNA-binding</keyword>
<keyword evidence="6" id="KW-1185">Reference proteome</keyword>
<dbReference type="InterPro" id="IPR036390">
    <property type="entry name" value="WH_DNA-bd_sf"/>
</dbReference>
<dbReference type="PROSITE" id="PS50956">
    <property type="entry name" value="HTH_ASNC_2"/>
    <property type="match status" value="1"/>
</dbReference>
<evidence type="ECO:0000256" key="3">
    <source>
        <dbReference type="ARBA" id="ARBA00023163"/>
    </source>
</evidence>
<dbReference type="InterPro" id="IPR019887">
    <property type="entry name" value="Tscrpt_reg_AsnC/Lrp_C"/>
</dbReference>
<reference evidence="5" key="1">
    <citation type="submission" date="2023-01" db="EMBL/GenBank/DDBJ databases">
        <title>The diversity of Class Acidimicrobiia in South China Sea sediment environments and the proposal of Iamia marina sp. nov., a novel species of the genus Iamia.</title>
        <authorList>
            <person name="He Y."/>
            <person name="Tian X."/>
        </authorList>
    </citation>
    <scope>NUCLEOTIDE SEQUENCE</scope>
    <source>
        <strain evidence="5">DSM 19957</strain>
    </source>
</reference>
<dbReference type="InterPro" id="IPR000485">
    <property type="entry name" value="AsnC-type_HTH_dom"/>
</dbReference>
<dbReference type="Proteomes" id="UP001216390">
    <property type="component" value="Chromosome"/>
</dbReference>
<dbReference type="SUPFAM" id="SSF54909">
    <property type="entry name" value="Dimeric alpha+beta barrel"/>
    <property type="match status" value="1"/>
</dbReference>